<gene>
    <name evidence="2" type="ORF">WOLCODRAFT_153633</name>
</gene>
<organism evidence="2 3">
    <name type="scientific">Wolfiporia cocos (strain MD-104)</name>
    <name type="common">Brown rot fungus</name>
    <dbReference type="NCBI Taxonomy" id="742152"/>
    <lineage>
        <taxon>Eukaryota</taxon>
        <taxon>Fungi</taxon>
        <taxon>Dikarya</taxon>
        <taxon>Basidiomycota</taxon>
        <taxon>Agaricomycotina</taxon>
        <taxon>Agaricomycetes</taxon>
        <taxon>Polyporales</taxon>
        <taxon>Phaeolaceae</taxon>
        <taxon>Wolfiporia</taxon>
    </lineage>
</organism>
<dbReference type="EMBL" id="KB468146">
    <property type="protein sequence ID" value="PCH43581.1"/>
    <property type="molecule type" value="Genomic_DNA"/>
</dbReference>
<accession>A0A2H3JNW2</accession>
<keyword evidence="3" id="KW-1185">Reference proteome</keyword>
<name>A0A2H3JNW2_WOLCO</name>
<keyword evidence="1" id="KW-0472">Membrane</keyword>
<evidence type="ECO:0000313" key="2">
    <source>
        <dbReference type="EMBL" id="PCH43581.1"/>
    </source>
</evidence>
<feature type="transmembrane region" description="Helical" evidence="1">
    <location>
        <begin position="12"/>
        <end position="37"/>
    </location>
</feature>
<keyword evidence="1" id="KW-0812">Transmembrane</keyword>
<sequence>MPGAPPGFSADIDFMGILPCLALLTFASVFMCAVFLFRSNPEEDTQCWKTMTVDKMS</sequence>
<reference evidence="2 3" key="1">
    <citation type="journal article" date="2012" name="Science">
        <title>The Paleozoic origin of enzymatic lignin decomposition reconstructed from 31 fungal genomes.</title>
        <authorList>
            <person name="Floudas D."/>
            <person name="Binder M."/>
            <person name="Riley R."/>
            <person name="Barry K."/>
            <person name="Blanchette R.A."/>
            <person name="Henrissat B."/>
            <person name="Martinez A.T."/>
            <person name="Otillar R."/>
            <person name="Spatafora J.W."/>
            <person name="Yadav J.S."/>
            <person name="Aerts A."/>
            <person name="Benoit I."/>
            <person name="Boyd A."/>
            <person name="Carlson A."/>
            <person name="Copeland A."/>
            <person name="Coutinho P.M."/>
            <person name="de Vries R.P."/>
            <person name="Ferreira P."/>
            <person name="Findley K."/>
            <person name="Foster B."/>
            <person name="Gaskell J."/>
            <person name="Glotzer D."/>
            <person name="Gorecki P."/>
            <person name="Heitman J."/>
            <person name="Hesse C."/>
            <person name="Hori C."/>
            <person name="Igarashi K."/>
            <person name="Jurgens J.A."/>
            <person name="Kallen N."/>
            <person name="Kersten P."/>
            <person name="Kohler A."/>
            <person name="Kuees U."/>
            <person name="Kumar T.K.A."/>
            <person name="Kuo A."/>
            <person name="LaButti K."/>
            <person name="Larrondo L.F."/>
            <person name="Lindquist E."/>
            <person name="Ling A."/>
            <person name="Lombard V."/>
            <person name="Lucas S."/>
            <person name="Lundell T."/>
            <person name="Martin R."/>
            <person name="McLaughlin D.J."/>
            <person name="Morgenstern I."/>
            <person name="Morin E."/>
            <person name="Murat C."/>
            <person name="Nagy L.G."/>
            <person name="Nolan M."/>
            <person name="Ohm R.A."/>
            <person name="Patyshakuliyeva A."/>
            <person name="Rokas A."/>
            <person name="Ruiz-Duenas F.J."/>
            <person name="Sabat G."/>
            <person name="Salamov A."/>
            <person name="Samejima M."/>
            <person name="Schmutz J."/>
            <person name="Slot J.C."/>
            <person name="St John F."/>
            <person name="Stenlid J."/>
            <person name="Sun H."/>
            <person name="Sun S."/>
            <person name="Syed K."/>
            <person name="Tsang A."/>
            <person name="Wiebenga A."/>
            <person name="Young D."/>
            <person name="Pisabarro A."/>
            <person name="Eastwood D.C."/>
            <person name="Martin F."/>
            <person name="Cullen D."/>
            <person name="Grigoriev I.V."/>
            <person name="Hibbett D.S."/>
        </authorList>
    </citation>
    <scope>NUCLEOTIDE SEQUENCE [LARGE SCALE GENOMIC DNA]</scope>
    <source>
        <strain evidence="2 3">MD-104</strain>
    </source>
</reference>
<dbReference type="OrthoDB" id="2923771at2759"/>
<dbReference type="AlphaFoldDB" id="A0A2H3JNW2"/>
<proteinExistence type="predicted"/>
<evidence type="ECO:0000256" key="1">
    <source>
        <dbReference type="SAM" id="Phobius"/>
    </source>
</evidence>
<dbReference type="Proteomes" id="UP000218811">
    <property type="component" value="Unassembled WGS sequence"/>
</dbReference>
<protein>
    <submittedName>
        <fullName evidence="2">Uncharacterized protein</fullName>
    </submittedName>
</protein>
<keyword evidence="1" id="KW-1133">Transmembrane helix</keyword>
<evidence type="ECO:0000313" key="3">
    <source>
        <dbReference type="Proteomes" id="UP000218811"/>
    </source>
</evidence>